<gene>
    <name evidence="2" type="ORF">ADICEAN_01604</name>
</gene>
<organism evidence="2 3">
    <name type="scientific">Cesiribacter andamanensis AMV16</name>
    <dbReference type="NCBI Taxonomy" id="1279009"/>
    <lineage>
        <taxon>Bacteria</taxon>
        <taxon>Pseudomonadati</taxon>
        <taxon>Bacteroidota</taxon>
        <taxon>Cytophagia</taxon>
        <taxon>Cytophagales</taxon>
        <taxon>Cesiribacteraceae</taxon>
        <taxon>Cesiribacter</taxon>
    </lineage>
</organism>
<dbReference type="AlphaFoldDB" id="M7N7K2"/>
<feature type="signal peptide" evidence="1">
    <location>
        <begin position="1"/>
        <end position="20"/>
    </location>
</feature>
<dbReference type="Proteomes" id="UP000011910">
    <property type="component" value="Unassembled WGS sequence"/>
</dbReference>
<reference evidence="2 3" key="1">
    <citation type="journal article" date="2013" name="Genome Announc.">
        <title>Draft Genome Sequence of Cesiribacter andamanensis Strain AMV16T, Isolated from a Soil Sample from a Mud Volcano in the Andaman Islands, India.</title>
        <authorList>
            <person name="Shivaji S."/>
            <person name="Ara S."/>
            <person name="Begum Z."/>
            <person name="Srinivas T.N."/>
            <person name="Singh A."/>
            <person name="Kumar Pinnaka A."/>
        </authorList>
    </citation>
    <scope>NUCLEOTIDE SEQUENCE [LARGE SCALE GENOMIC DNA]</scope>
    <source>
        <strain evidence="2 3">AMV16</strain>
    </source>
</reference>
<keyword evidence="3" id="KW-1185">Reference proteome</keyword>
<dbReference type="OrthoDB" id="9915522at2"/>
<dbReference type="EMBL" id="AODQ01000031">
    <property type="protein sequence ID" value="EMR03211.1"/>
    <property type="molecule type" value="Genomic_DNA"/>
</dbReference>
<name>M7N7K2_9BACT</name>
<evidence type="ECO:0008006" key="4">
    <source>
        <dbReference type="Google" id="ProtNLM"/>
    </source>
</evidence>
<comment type="caution">
    <text evidence="2">The sequence shown here is derived from an EMBL/GenBank/DDBJ whole genome shotgun (WGS) entry which is preliminary data.</text>
</comment>
<evidence type="ECO:0000313" key="3">
    <source>
        <dbReference type="Proteomes" id="UP000011910"/>
    </source>
</evidence>
<dbReference type="PROSITE" id="PS51257">
    <property type="entry name" value="PROKAR_LIPOPROTEIN"/>
    <property type="match status" value="1"/>
</dbReference>
<protein>
    <recommendedName>
        <fullName evidence="4">Gliding motility-associated protein GldM N-terminal domain-containing protein</fullName>
    </recommendedName>
</protein>
<sequence length="259" mass="29464">MYKRLLLFLLAGLLAACNGAAPDSVRDLHPLKETAWFMDRENLRLLQLMNEQIETQGNRPRDVAERQKAEGLVELRKDFLQGNLEAADYTAALAQAYQGFQPEDTESLIRLQQLQERSRESGDSLAYRQFLLQIFLIENSVLNEYARRLTPRNVLHPPSWQLIKPMDTLALGGVYEFSIIPNAYDFTTTQIRPDSSLSIRRNGQAVAVKNKLWLKSGVLLGEVHPLEAGTYNLSGSFEMYNPLFGVRLRSEFTDAFVVK</sequence>
<proteinExistence type="predicted"/>
<accession>M7N7K2</accession>
<evidence type="ECO:0000313" key="2">
    <source>
        <dbReference type="EMBL" id="EMR03211.1"/>
    </source>
</evidence>
<evidence type="ECO:0000256" key="1">
    <source>
        <dbReference type="SAM" id="SignalP"/>
    </source>
</evidence>
<dbReference type="STRING" id="1279009.ADICEAN_01604"/>
<feature type="chain" id="PRO_5004081757" description="Gliding motility-associated protein GldM N-terminal domain-containing protein" evidence="1">
    <location>
        <begin position="21"/>
        <end position="259"/>
    </location>
</feature>
<dbReference type="RefSeq" id="WP_009195001.1">
    <property type="nucleotide sequence ID" value="NZ_AODQ01000031.1"/>
</dbReference>
<keyword evidence="1" id="KW-0732">Signal</keyword>